<dbReference type="OrthoDB" id="4488471at2"/>
<gene>
    <name evidence="2" type="ordered locus">ROP_00460</name>
</gene>
<name>C1AS44_RHOOB</name>
<feature type="region of interest" description="Disordered" evidence="1">
    <location>
        <begin position="55"/>
        <end position="83"/>
    </location>
</feature>
<protein>
    <submittedName>
        <fullName evidence="2">Uncharacterized protein</fullName>
    </submittedName>
</protein>
<proteinExistence type="predicted"/>
<evidence type="ECO:0000256" key="1">
    <source>
        <dbReference type="SAM" id="MobiDB-lite"/>
    </source>
</evidence>
<dbReference type="KEGG" id="rop:ROP_00460"/>
<accession>C1AS44</accession>
<reference evidence="2 3" key="1">
    <citation type="submission" date="2009-03" db="EMBL/GenBank/DDBJ databases">
        <title>Comparison of the complete genome sequences of Rhodococcus erythropolis PR4 and Rhodococcus opacus B4.</title>
        <authorList>
            <person name="Takarada H."/>
            <person name="Sekine M."/>
            <person name="Hosoyama A."/>
            <person name="Yamada R."/>
            <person name="Fujisawa T."/>
            <person name="Omata S."/>
            <person name="Shimizu A."/>
            <person name="Tsukatani N."/>
            <person name="Tanikawa S."/>
            <person name="Fujita N."/>
            <person name="Harayama S."/>
        </authorList>
    </citation>
    <scope>NUCLEOTIDE SEQUENCE [LARGE SCALE GENOMIC DNA]</scope>
    <source>
        <strain evidence="2 3">B4</strain>
    </source>
</reference>
<dbReference type="AlphaFoldDB" id="C1AS44"/>
<organism evidence="2 3">
    <name type="scientific">Rhodococcus opacus (strain B4)</name>
    <dbReference type="NCBI Taxonomy" id="632772"/>
    <lineage>
        <taxon>Bacteria</taxon>
        <taxon>Bacillati</taxon>
        <taxon>Actinomycetota</taxon>
        <taxon>Actinomycetes</taxon>
        <taxon>Mycobacteriales</taxon>
        <taxon>Nocardiaceae</taxon>
        <taxon>Rhodococcus</taxon>
    </lineage>
</organism>
<dbReference type="RefSeq" id="WP_005264372.1">
    <property type="nucleotide sequence ID" value="NC_012522.1"/>
</dbReference>
<dbReference type="Proteomes" id="UP000002212">
    <property type="component" value="Chromosome"/>
</dbReference>
<sequence>MNPADNPPPLASRLHRAEDLLPLAATTPAAESDTARRKKLMFAPGLSHDALARRRTVRIDPTTKTPAGDTQIVHLSPSHAEPE</sequence>
<evidence type="ECO:0000313" key="3">
    <source>
        <dbReference type="Proteomes" id="UP000002212"/>
    </source>
</evidence>
<dbReference type="EMBL" id="AP011115">
    <property type="protein sequence ID" value="BAH48293.1"/>
    <property type="molecule type" value="Genomic_DNA"/>
</dbReference>
<dbReference type="PATRIC" id="fig|632772.20.peg.51"/>
<evidence type="ECO:0000313" key="2">
    <source>
        <dbReference type="EMBL" id="BAH48293.1"/>
    </source>
</evidence>
<dbReference type="HOGENOM" id="CLU_2540370_0_0_11"/>